<sequence length="810" mass="95164">MISTIRVIEDKQCQSLIEKKTEEYESTRVKDITQLITSDEAVSLMSVDTTDMKTVVKIEHLIKNVLQFIQEKNQAMFNLECKLICSKYAFQISDSKNKALQTEQESLKESQHSMKVKNFQNEHKIKPLVNKQKELEMDVFQLTTEKKMQQSKIQQQGKEIFSLASQCERLKRRLNSVNEDNYKHQHNLAILKDVLKIKEEESKQLYKERKTFIASIDRANFEAEQMKFQLEKHSEEDILTRTSVDNLSNMINVIRNDCQKVEEENRILNMEKSQMTQKVLALENDLEELEITCQIFKEEIEISEKENEDLRKTLKGRKQLQPISEEAHSVIPSEENLESDRQRKLLKKIEEEIDEHEMKEQSTKLEKKYEEMTSALDKSQQESTTLKDEKKKTMDENSKLKDAMKELEMQSEQAKKENEKLTCEINNLTHENDSIKEKDAKLKFLQEKCTNTVKKFKDLTLDHARQTVKAESLALKCQTLESELKEKEAQWKKSSSFRLQEIKTLNGQIHDQFVQLETLQKSNDSLVKQVQEKPDKTTLETLKMTLLVRQKHVSFLEKENQKLQKLYDVQKQRYGYYQNSIQSISNERIHYYENEIQILQNQIYMFTLEVQNSEIQRDLTKLKLNKSRLNDQNKLGNNQIFVYMSAFEIRNSRMSLLSQEDKENCSQITSKGERFMNPENVQRAGLQDLETFDKTNILQNENRQAIETANQNYDKTNMIHGNEMSKEMVDDEYELELNQEEPTDVNEENTAKEACLFYSEEEKSQLPGFIADAKPANYNLFTCCQGATEGVSNKKKELSKKKLVHQLFRS</sequence>
<dbReference type="EMBL" id="CP115613">
    <property type="protein sequence ID" value="WBW74757.1"/>
    <property type="molecule type" value="Genomic_DNA"/>
</dbReference>
<feature type="coiled-coil region" evidence="1">
    <location>
        <begin position="160"/>
        <end position="313"/>
    </location>
</feature>
<evidence type="ECO:0000256" key="2">
    <source>
        <dbReference type="SAM" id="MobiDB-lite"/>
    </source>
</evidence>
<accession>A0AAE9WGH4</accession>
<dbReference type="RefSeq" id="XP_056039000.1">
    <property type="nucleotide sequence ID" value="XM_056183349.1"/>
</dbReference>
<evidence type="ECO:0000313" key="4">
    <source>
        <dbReference type="Proteomes" id="UP001212411"/>
    </source>
</evidence>
<keyword evidence="4" id="KW-1185">Reference proteome</keyword>
<proteinExistence type="predicted"/>
<dbReference type="AlphaFoldDB" id="A0AAE9WGH4"/>
<feature type="compositionally biased region" description="Basic and acidic residues" evidence="2">
    <location>
        <begin position="385"/>
        <end position="396"/>
    </location>
</feature>
<keyword evidence="1" id="KW-0175">Coiled coil</keyword>
<dbReference type="Proteomes" id="UP001212411">
    <property type="component" value="Chromosome 3"/>
</dbReference>
<dbReference type="GeneID" id="80878038"/>
<dbReference type="KEGG" id="som:SOMG_04566"/>
<organism evidence="3 4">
    <name type="scientific">Schizosaccharomyces osmophilus</name>
    <dbReference type="NCBI Taxonomy" id="2545709"/>
    <lineage>
        <taxon>Eukaryota</taxon>
        <taxon>Fungi</taxon>
        <taxon>Dikarya</taxon>
        <taxon>Ascomycota</taxon>
        <taxon>Taphrinomycotina</taxon>
        <taxon>Schizosaccharomycetes</taxon>
        <taxon>Schizosaccharomycetales</taxon>
        <taxon>Schizosaccharomycetaceae</taxon>
        <taxon>Schizosaccharomyces</taxon>
    </lineage>
</organism>
<feature type="region of interest" description="Disordered" evidence="2">
    <location>
        <begin position="370"/>
        <end position="396"/>
    </location>
</feature>
<evidence type="ECO:0000256" key="1">
    <source>
        <dbReference type="SAM" id="Coils"/>
    </source>
</evidence>
<reference evidence="3 4" key="1">
    <citation type="journal article" date="2023" name="G3 (Bethesda)">
        <title>A high-quality reference genome for the fission yeast Schizosaccharomyces osmophilus.</title>
        <authorList>
            <person name="Jia G.S."/>
            <person name="Zhang W.C."/>
            <person name="Liang Y."/>
            <person name="Liu X.H."/>
            <person name="Rhind N."/>
            <person name="Pidoux A."/>
            <person name="Brysch-Herzberg M."/>
            <person name="Du L.L."/>
        </authorList>
    </citation>
    <scope>NUCLEOTIDE SEQUENCE [LARGE SCALE GENOMIC DNA]</scope>
    <source>
        <strain evidence="3 4">CBS 15793</strain>
    </source>
</reference>
<name>A0AAE9WGH4_9SCHI</name>
<evidence type="ECO:0000313" key="3">
    <source>
        <dbReference type="EMBL" id="WBW74757.1"/>
    </source>
</evidence>
<gene>
    <name evidence="3" type="primary">meu1</name>
    <name evidence="3" type="ORF">SOMG_04566</name>
</gene>
<protein>
    <submittedName>
        <fullName evidence="3">Schizosaccharomyces specific protein</fullName>
    </submittedName>
</protein>